<feature type="non-terminal residue" evidence="2">
    <location>
        <position position="1"/>
    </location>
</feature>
<feature type="non-terminal residue" evidence="2">
    <location>
        <position position="143"/>
    </location>
</feature>
<accession>A0A0L6VMB1</accession>
<keyword evidence="3" id="KW-1185">Reference proteome</keyword>
<evidence type="ECO:0000256" key="1">
    <source>
        <dbReference type="SAM" id="MobiDB-lite"/>
    </source>
</evidence>
<sequence>HIVHAFCEALIVSDSPSSANQLKQSSSKTRVSGRSKKYQPSDLEKERKRRLIQAKDAVNLVATSLLDLFVPLILDLSTSSLTPSSSTEYAASEVIAHLFKTWAKDLTPTSLPSTENDSREYSPRLANIWNVVRTPWVRLCRMV</sequence>
<evidence type="ECO:0000313" key="2">
    <source>
        <dbReference type="EMBL" id="KNZ61727.1"/>
    </source>
</evidence>
<feature type="region of interest" description="Disordered" evidence="1">
    <location>
        <begin position="18"/>
        <end position="45"/>
    </location>
</feature>
<gene>
    <name evidence="2" type="ORF">VP01_13677g1</name>
</gene>
<dbReference type="AlphaFoldDB" id="A0A0L6VMB1"/>
<comment type="caution">
    <text evidence="2">The sequence shown here is derived from an EMBL/GenBank/DDBJ whole genome shotgun (WGS) entry which is preliminary data.</text>
</comment>
<dbReference type="VEuPathDB" id="FungiDB:VP01_13677g1"/>
<dbReference type="EMBL" id="LAVV01004084">
    <property type="protein sequence ID" value="KNZ61727.1"/>
    <property type="molecule type" value="Genomic_DNA"/>
</dbReference>
<proteinExistence type="predicted"/>
<name>A0A0L6VMB1_9BASI</name>
<protein>
    <submittedName>
        <fullName evidence="2">Uncharacterized protein</fullName>
    </submittedName>
</protein>
<evidence type="ECO:0000313" key="3">
    <source>
        <dbReference type="Proteomes" id="UP000037035"/>
    </source>
</evidence>
<dbReference type="Proteomes" id="UP000037035">
    <property type="component" value="Unassembled WGS sequence"/>
</dbReference>
<feature type="compositionally biased region" description="Polar residues" evidence="1">
    <location>
        <begin position="18"/>
        <end position="30"/>
    </location>
</feature>
<organism evidence="2 3">
    <name type="scientific">Puccinia sorghi</name>
    <dbReference type="NCBI Taxonomy" id="27349"/>
    <lineage>
        <taxon>Eukaryota</taxon>
        <taxon>Fungi</taxon>
        <taxon>Dikarya</taxon>
        <taxon>Basidiomycota</taxon>
        <taxon>Pucciniomycotina</taxon>
        <taxon>Pucciniomycetes</taxon>
        <taxon>Pucciniales</taxon>
        <taxon>Pucciniaceae</taxon>
        <taxon>Puccinia</taxon>
    </lineage>
</organism>
<dbReference type="STRING" id="27349.A0A0L6VMB1"/>
<reference evidence="2 3" key="1">
    <citation type="submission" date="2015-08" db="EMBL/GenBank/DDBJ databases">
        <title>Next Generation Sequencing and Analysis of the Genome of Puccinia sorghi L Schw, the Causal Agent of Maize Common Rust.</title>
        <authorList>
            <person name="Rochi L."/>
            <person name="Burguener G."/>
            <person name="Darino M."/>
            <person name="Turjanski A."/>
            <person name="Kreff E."/>
            <person name="Dieguez M.J."/>
            <person name="Sacco F."/>
        </authorList>
    </citation>
    <scope>NUCLEOTIDE SEQUENCE [LARGE SCALE GENOMIC DNA]</scope>
    <source>
        <strain evidence="2 3">RO10H11247</strain>
    </source>
</reference>